<proteinExistence type="predicted"/>
<dbReference type="InterPro" id="IPR003406">
    <property type="entry name" value="Glyco_trans_14"/>
</dbReference>
<evidence type="ECO:0000256" key="13">
    <source>
        <dbReference type="ARBA" id="ARBA00023180"/>
    </source>
</evidence>
<evidence type="ECO:0000256" key="2">
    <source>
        <dbReference type="ARBA" id="ARBA00004648"/>
    </source>
</evidence>
<keyword evidence="6" id="KW-0479">Metal-binding</keyword>
<comment type="caution">
    <text evidence="15">The sequence shown here is derived from an EMBL/GenBank/DDBJ whole genome shotgun (WGS) entry which is preliminary data.</text>
</comment>
<dbReference type="EMBL" id="RKHO01000001">
    <property type="protein sequence ID" value="ROR92612.1"/>
    <property type="molecule type" value="Genomic_DNA"/>
</dbReference>
<evidence type="ECO:0000256" key="1">
    <source>
        <dbReference type="ARBA" id="ARBA00004323"/>
    </source>
</evidence>
<keyword evidence="10" id="KW-0333">Golgi apparatus</keyword>
<keyword evidence="16" id="KW-1185">Reference proteome</keyword>
<dbReference type="PANTHER" id="PTHR46025">
    <property type="entry name" value="XYLOSYLTRANSFERASE OXT"/>
    <property type="match status" value="1"/>
</dbReference>
<keyword evidence="9" id="KW-1133">Transmembrane helix</keyword>
<dbReference type="PANTHER" id="PTHR46025:SF3">
    <property type="entry name" value="XYLOSYLTRANSFERASE OXT"/>
    <property type="match status" value="1"/>
</dbReference>
<dbReference type="GO" id="GO:0016020">
    <property type="term" value="C:membrane"/>
    <property type="evidence" value="ECO:0007669"/>
    <property type="project" value="InterPro"/>
</dbReference>
<comment type="subcellular location">
    <subcellularLocation>
        <location evidence="2">Endoplasmic reticulum membrane</location>
        <topology evidence="2">Single-pass type II membrane protein</topology>
    </subcellularLocation>
    <subcellularLocation>
        <location evidence="1">Golgi apparatus membrane</location>
        <topology evidence="1">Single-pass type II membrane protein</topology>
    </subcellularLocation>
</comment>
<dbReference type="Pfam" id="PF02485">
    <property type="entry name" value="Branch"/>
    <property type="match status" value="1"/>
</dbReference>
<evidence type="ECO:0000256" key="5">
    <source>
        <dbReference type="ARBA" id="ARBA00022692"/>
    </source>
</evidence>
<evidence type="ECO:0000256" key="11">
    <source>
        <dbReference type="ARBA" id="ARBA00023136"/>
    </source>
</evidence>
<reference evidence="15 16" key="1">
    <citation type="submission" date="2018-11" db="EMBL/GenBank/DDBJ databases">
        <title>Sequencing the genomes of 1000 actinobacteria strains.</title>
        <authorList>
            <person name="Klenk H.-P."/>
        </authorList>
    </citation>
    <scope>NUCLEOTIDE SEQUENCE [LARGE SCALE GENOMIC DNA]</scope>
    <source>
        <strain evidence="15 16">DSM 12652</strain>
    </source>
</reference>
<evidence type="ECO:0000256" key="10">
    <source>
        <dbReference type="ARBA" id="ARBA00023034"/>
    </source>
</evidence>
<name>A0A3N2CYK2_9ACTN</name>
<organism evidence="15 16">
    <name type="scientific">Nocardioides aurantiacus</name>
    <dbReference type="NCBI Taxonomy" id="86796"/>
    <lineage>
        <taxon>Bacteria</taxon>
        <taxon>Bacillati</taxon>
        <taxon>Actinomycetota</taxon>
        <taxon>Actinomycetes</taxon>
        <taxon>Propionibacteriales</taxon>
        <taxon>Nocardioidaceae</taxon>
        <taxon>Nocardioides</taxon>
    </lineage>
</organism>
<keyword evidence="12" id="KW-1015">Disulfide bond</keyword>
<dbReference type="OrthoDB" id="7943907at2"/>
<evidence type="ECO:0000313" key="16">
    <source>
        <dbReference type="Proteomes" id="UP000281738"/>
    </source>
</evidence>
<evidence type="ECO:0000256" key="3">
    <source>
        <dbReference type="ARBA" id="ARBA00022676"/>
    </source>
</evidence>
<keyword evidence="3" id="KW-0328">Glycosyltransferase</keyword>
<dbReference type="InterPro" id="IPR043538">
    <property type="entry name" value="XYLT"/>
</dbReference>
<evidence type="ECO:0000256" key="9">
    <source>
        <dbReference type="ARBA" id="ARBA00022989"/>
    </source>
</evidence>
<dbReference type="GO" id="GO:0046872">
    <property type="term" value="F:metal ion binding"/>
    <property type="evidence" value="ECO:0007669"/>
    <property type="project" value="UniProtKB-KW"/>
</dbReference>
<evidence type="ECO:0000256" key="6">
    <source>
        <dbReference type="ARBA" id="ARBA00022723"/>
    </source>
</evidence>
<evidence type="ECO:0000256" key="8">
    <source>
        <dbReference type="ARBA" id="ARBA00022968"/>
    </source>
</evidence>
<evidence type="ECO:0000256" key="4">
    <source>
        <dbReference type="ARBA" id="ARBA00022679"/>
    </source>
</evidence>
<dbReference type="AlphaFoldDB" id="A0A3N2CYK2"/>
<protein>
    <recommendedName>
        <fullName evidence="14">Peptide O-xylosyltransferase</fullName>
    </recommendedName>
</protein>
<keyword evidence="13" id="KW-0325">Glycoprotein</keyword>
<keyword evidence="5" id="KW-0812">Transmembrane</keyword>
<keyword evidence="7" id="KW-0256">Endoplasmic reticulum</keyword>
<gene>
    <name evidence="15" type="ORF">EDD33_3506</name>
</gene>
<evidence type="ECO:0000256" key="7">
    <source>
        <dbReference type="ARBA" id="ARBA00022824"/>
    </source>
</evidence>
<dbReference type="GO" id="GO:0030158">
    <property type="term" value="F:protein xylosyltransferase activity"/>
    <property type="evidence" value="ECO:0007669"/>
    <property type="project" value="InterPro"/>
</dbReference>
<keyword evidence="4" id="KW-0808">Transferase</keyword>
<keyword evidence="8" id="KW-0735">Signal-anchor</keyword>
<dbReference type="Proteomes" id="UP000281738">
    <property type="component" value="Unassembled WGS sequence"/>
</dbReference>
<sequence length="326" mass="37308">MTIGRQSQYVRASVAQELPDWRSSLRHAFLVMAHHQFDQLEGLLRLLDHEDNDVYLHVDARSEDFDPARAASVLRHSELVLVPRLRVRWGGWSTVACELVLLRSATAKGGYSYFHLLSGADLPIKPMSQIHAFFARSEGREYIEIAPDHHVDEVMFRARLFHVLHELLPVRYVRSRPGRALTSALMRAQTRLGVNRLAKDPWELQFGSQWFSITAELATHVMSQTTRIRRLFRWTFCPDELFLQTVALNSPFRSMLPAAGTETENLGAMRMIDWSRSEGSHPHVWRTADLPQLRSTPALFARKFDPTIDAAVIDHIETSLVNGRPI</sequence>
<keyword evidence="11" id="KW-0472">Membrane</keyword>
<dbReference type="RefSeq" id="WP_123392271.1">
    <property type="nucleotide sequence ID" value="NZ_RKHO01000001.1"/>
</dbReference>
<evidence type="ECO:0000256" key="12">
    <source>
        <dbReference type="ARBA" id="ARBA00023157"/>
    </source>
</evidence>
<dbReference type="GO" id="GO:0050650">
    <property type="term" value="P:chondroitin sulfate proteoglycan biosynthetic process"/>
    <property type="evidence" value="ECO:0007669"/>
    <property type="project" value="TreeGrafter"/>
</dbReference>
<accession>A0A3N2CYK2</accession>
<evidence type="ECO:0000313" key="15">
    <source>
        <dbReference type="EMBL" id="ROR92612.1"/>
    </source>
</evidence>
<dbReference type="GO" id="GO:0015012">
    <property type="term" value="P:heparan sulfate proteoglycan biosynthetic process"/>
    <property type="evidence" value="ECO:0007669"/>
    <property type="project" value="TreeGrafter"/>
</dbReference>
<evidence type="ECO:0000256" key="14">
    <source>
        <dbReference type="ARBA" id="ARBA00042865"/>
    </source>
</evidence>